<evidence type="ECO:0000313" key="3">
    <source>
        <dbReference type="Proteomes" id="UP000199656"/>
    </source>
</evidence>
<dbReference type="AlphaFoldDB" id="A0A1H4ENS7"/>
<proteinExistence type="predicted"/>
<evidence type="ECO:0000313" key="2">
    <source>
        <dbReference type="EMBL" id="SEA86557.1"/>
    </source>
</evidence>
<evidence type="ECO:0000259" key="1">
    <source>
        <dbReference type="PROSITE" id="PS51186"/>
    </source>
</evidence>
<dbReference type="Gene3D" id="3.40.630.30">
    <property type="match status" value="1"/>
</dbReference>
<dbReference type="GO" id="GO:0005737">
    <property type="term" value="C:cytoplasm"/>
    <property type="evidence" value="ECO:0007669"/>
    <property type="project" value="TreeGrafter"/>
</dbReference>
<reference evidence="3" key="1">
    <citation type="submission" date="2016-10" db="EMBL/GenBank/DDBJ databases">
        <authorList>
            <person name="Varghese N."/>
            <person name="Submissions S."/>
        </authorList>
    </citation>
    <scope>NUCLEOTIDE SEQUENCE [LARGE SCALE GENOMIC DNA]</scope>
    <source>
        <strain evidence="3">DSM 23920</strain>
    </source>
</reference>
<dbReference type="InterPro" id="IPR016181">
    <property type="entry name" value="Acyl_CoA_acyltransferase"/>
</dbReference>
<accession>A0A1H4ENS7</accession>
<dbReference type="PANTHER" id="PTHR43792">
    <property type="entry name" value="GNAT FAMILY, PUTATIVE (AFU_ORTHOLOGUE AFUA_3G00765)-RELATED-RELATED"/>
    <property type="match status" value="1"/>
</dbReference>
<dbReference type="OrthoDB" id="9811523at2"/>
<feature type="domain" description="N-acetyltransferase" evidence="1">
    <location>
        <begin position="11"/>
        <end position="167"/>
    </location>
</feature>
<dbReference type="PROSITE" id="PS51186">
    <property type="entry name" value="GNAT"/>
    <property type="match status" value="1"/>
</dbReference>
<dbReference type="InterPro" id="IPR000182">
    <property type="entry name" value="GNAT_dom"/>
</dbReference>
<dbReference type="GO" id="GO:0008999">
    <property type="term" value="F:protein-N-terminal-alanine acetyltransferase activity"/>
    <property type="evidence" value="ECO:0007669"/>
    <property type="project" value="TreeGrafter"/>
</dbReference>
<keyword evidence="2" id="KW-0808">Transferase</keyword>
<dbReference type="STRING" id="408074.SAMN05660909_03859"/>
<gene>
    <name evidence="2" type="ORF">SAMN05660909_03859</name>
</gene>
<name>A0A1H4ENS7_9BACT</name>
<dbReference type="EMBL" id="FNRL01000019">
    <property type="protein sequence ID" value="SEA86557.1"/>
    <property type="molecule type" value="Genomic_DNA"/>
</dbReference>
<dbReference type="PANTHER" id="PTHR43792:SF9">
    <property type="entry name" value="RIBOSOMAL-PROTEIN-ALANINE ACETYLTRANSFERASE"/>
    <property type="match status" value="1"/>
</dbReference>
<organism evidence="2 3">
    <name type="scientific">Chitinophaga terrae</name>
    <name type="common">ex Kim and Jung 2007</name>
    <dbReference type="NCBI Taxonomy" id="408074"/>
    <lineage>
        <taxon>Bacteria</taxon>
        <taxon>Pseudomonadati</taxon>
        <taxon>Bacteroidota</taxon>
        <taxon>Chitinophagia</taxon>
        <taxon>Chitinophagales</taxon>
        <taxon>Chitinophagaceae</taxon>
        <taxon>Chitinophaga</taxon>
    </lineage>
</organism>
<dbReference type="RefSeq" id="WP_089763562.1">
    <property type="nucleotide sequence ID" value="NZ_BKAT01000032.1"/>
</dbReference>
<dbReference type="Pfam" id="PF13302">
    <property type="entry name" value="Acetyltransf_3"/>
    <property type="match status" value="1"/>
</dbReference>
<protein>
    <submittedName>
        <fullName evidence="2">Ribosomal-protein-alanine N-acetyltransferase</fullName>
    </submittedName>
</protein>
<dbReference type="Proteomes" id="UP000199656">
    <property type="component" value="Unassembled WGS sequence"/>
</dbReference>
<sequence length="184" mass="21417">MDLPVIRTGELILRPIEEKDTAAIFKLFSDESVTRYMDIDAFSNITEATHIIQFFRENLEKGEGMRWGITLEGRDEVIGTCGYHRISKTHYKAEMGYDLMPVYWGKGIMTTAIQGLLQYGFEEMELNRIEAFVDPANSASSRLLKRLGFEYEGYLRDAFFEKGKFVDAELYSRLRRDHAREEIF</sequence>
<dbReference type="SUPFAM" id="SSF55729">
    <property type="entry name" value="Acyl-CoA N-acyltransferases (Nat)"/>
    <property type="match status" value="1"/>
</dbReference>
<dbReference type="InterPro" id="IPR051531">
    <property type="entry name" value="N-acetyltransferase"/>
</dbReference>
<keyword evidence="3" id="KW-1185">Reference proteome</keyword>